<dbReference type="Proteomes" id="UP001462502">
    <property type="component" value="Unassembled WGS sequence"/>
</dbReference>
<name>A0ABV0J0E9_9NEIS</name>
<sequence length="98" mass="11352">MDEEEDVSVPEQWAVENEEQIASSSPPPGLADAIWYRLHGLLPTHILVERALAMSHESLLSLCEWACAHPQSMLFRKLRRVPERMDEWRRSLMAQGER</sequence>
<dbReference type="EMBL" id="JBDXMI010000001">
    <property type="protein sequence ID" value="MEO9387002.1"/>
    <property type="molecule type" value="Genomic_DNA"/>
</dbReference>
<reference evidence="1 2" key="1">
    <citation type="submission" date="2024-05" db="EMBL/GenBank/DDBJ databases">
        <authorList>
            <person name="De Oliveira J.P."/>
            <person name="Noriler S.A."/>
            <person name="De Oliveira A.G."/>
            <person name="Sipoli D.S."/>
        </authorList>
    </citation>
    <scope>NUCLEOTIDE SEQUENCE [LARGE SCALE GENOMIC DNA]</scope>
    <source>
        <strain evidence="1 2">LABIM192</strain>
    </source>
</reference>
<evidence type="ECO:0000313" key="1">
    <source>
        <dbReference type="EMBL" id="MEO9387002.1"/>
    </source>
</evidence>
<proteinExistence type="predicted"/>
<gene>
    <name evidence="1" type="ORF">ABI908_23195</name>
</gene>
<dbReference type="RefSeq" id="WP_114059537.1">
    <property type="nucleotide sequence ID" value="NZ_CP029495.1"/>
</dbReference>
<comment type="caution">
    <text evidence="1">The sequence shown here is derived from an EMBL/GenBank/DDBJ whole genome shotgun (WGS) entry which is preliminary data.</text>
</comment>
<keyword evidence="2" id="KW-1185">Reference proteome</keyword>
<evidence type="ECO:0000313" key="2">
    <source>
        <dbReference type="Proteomes" id="UP001462502"/>
    </source>
</evidence>
<accession>A0ABV0J0E9</accession>
<organism evidence="1 2">
    <name type="scientific">Chromobacterium phragmitis</name>
    <dbReference type="NCBI Taxonomy" id="2202141"/>
    <lineage>
        <taxon>Bacteria</taxon>
        <taxon>Pseudomonadati</taxon>
        <taxon>Pseudomonadota</taxon>
        <taxon>Betaproteobacteria</taxon>
        <taxon>Neisseriales</taxon>
        <taxon>Chromobacteriaceae</taxon>
        <taxon>Chromobacterium</taxon>
    </lineage>
</organism>
<protein>
    <submittedName>
        <fullName evidence="1">Uncharacterized protein</fullName>
    </submittedName>
</protein>